<evidence type="ECO:0000313" key="4">
    <source>
        <dbReference type="Proteomes" id="UP000007089"/>
    </source>
</evidence>
<dbReference type="GO" id="GO:0004073">
    <property type="term" value="F:aspartate-semialdehyde dehydrogenase activity"/>
    <property type="evidence" value="ECO:0007669"/>
    <property type="project" value="UniProtKB-EC"/>
</dbReference>
<dbReference type="Gene3D" id="3.40.50.720">
    <property type="entry name" value="NAD(P)-binding Rossmann-like Domain"/>
    <property type="match status" value="1"/>
</dbReference>
<proteinExistence type="inferred from homology"/>
<gene>
    <name evidence="3" type="ordered locus">A2cp1_3718</name>
</gene>
<dbReference type="GO" id="GO:0046983">
    <property type="term" value="F:protein dimerization activity"/>
    <property type="evidence" value="ECO:0007669"/>
    <property type="project" value="InterPro"/>
</dbReference>
<dbReference type="KEGG" id="acp:A2cp1_3718"/>
<dbReference type="SMART" id="SM00859">
    <property type="entry name" value="Semialdhyde_dh"/>
    <property type="match status" value="1"/>
</dbReference>
<dbReference type="Pfam" id="PF01118">
    <property type="entry name" value="Semialdhyde_dh"/>
    <property type="match status" value="1"/>
</dbReference>
<keyword evidence="3" id="KW-0560">Oxidoreductase</keyword>
<protein>
    <submittedName>
        <fullName evidence="3">Aspartate-semialdehyde dehydrogenase</fullName>
        <ecNumber evidence="3">1.2.1.11</ecNumber>
    </submittedName>
</protein>
<dbReference type="PANTHER" id="PTHR46278:SF2">
    <property type="entry name" value="ASPARTATE-SEMIALDEHYDE DEHYDROGENASE"/>
    <property type="match status" value="1"/>
</dbReference>
<dbReference type="Gene3D" id="3.30.360.10">
    <property type="entry name" value="Dihydrodipicolinate Reductase, domain 2"/>
    <property type="match status" value="1"/>
</dbReference>
<dbReference type="HOGENOM" id="CLU_049966_2_0_7"/>
<sequence>MSKPISVALVGATGLVGRAVLDALGESSLPLSRLTLLASARSAGTRLEHAGAELPVAAPAEGAFRGVDAAIFCAPAAVAREWAPRAWAEGCAVVDASPAFRLEADVPLVVPEVNGAAVDGFRARGVVASPGGAAAALSVVLAPLHAAAGLDRVVATLLEPAASAGHRALQQLEREAMDLMNGREPEAGVAVPHRLAFNLVPQVGAFLEDGRTDAEDGLATELRKVLGAPGLRVAATALRVPVFYGQAAVVTASTARALPAAAARDLLRRSPGVKVLDAPAEGVYPMPMLAVNDDAVLVGRLRDDRSQERGLELMVVSDELRKGAATNLVQILERLAALL</sequence>
<organism evidence="3 4">
    <name type="scientific">Anaeromyxobacter dehalogenans (strain ATCC BAA-258 / DSM 21875 / 2CP-1)</name>
    <dbReference type="NCBI Taxonomy" id="455488"/>
    <lineage>
        <taxon>Bacteria</taxon>
        <taxon>Pseudomonadati</taxon>
        <taxon>Myxococcota</taxon>
        <taxon>Myxococcia</taxon>
        <taxon>Myxococcales</taxon>
        <taxon>Cystobacterineae</taxon>
        <taxon>Anaeromyxobacteraceae</taxon>
        <taxon>Anaeromyxobacter</taxon>
    </lineage>
</organism>
<accession>B8J6S2</accession>
<reference evidence="3" key="1">
    <citation type="submission" date="2009-01" db="EMBL/GenBank/DDBJ databases">
        <title>Complete sequence of Anaeromyxobacter dehalogenans 2CP-1.</title>
        <authorList>
            <consortium name="US DOE Joint Genome Institute"/>
            <person name="Lucas S."/>
            <person name="Copeland A."/>
            <person name="Lapidus A."/>
            <person name="Glavina del Rio T."/>
            <person name="Dalin E."/>
            <person name="Tice H."/>
            <person name="Bruce D."/>
            <person name="Goodwin L."/>
            <person name="Pitluck S."/>
            <person name="Saunders E."/>
            <person name="Brettin T."/>
            <person name="Detter J.C."/>
            <person name="Han C."/>
            <person name="Larimer F."/>
            <person name="Land M."/>
            <person name="Hauser L."/>
            <person name="Kyrpides N."/>
            <person name="Ovchinnikova G."/>
            <person name="Beliaev A.S."/>
            <person name="Richardson P."/>
        </authorList>
    </citation>
    <scope>NUCLEOTIDE SEQUENCE</scope>
    <source>
        <strain evidence="3">2CP-1</strain>
    </source>
</reference>
<dbReference type="InterPro" id="IPR012280">
    <property type="entry name" value="Semialdhyde_DH_dimer_dom"/>
</dbReference>
<dbReference type="Pfam" id="PF02774">
    <property type="entry name" value="Semialdhyde_dhC"/>
    <property type="match status" value="1"/>
</dbReference>
<evidence type="ECO:0000259" key="2">
    <source>
        <dbReference type="SMART" id="SM00859"/>
    </source>
</evidence>
<keyword evidence="4" id="KW-1185">Reference proteome</keyword>
<dbReference type="InterPro" id="IPR036291">
    <property type="entry name" value="NAD(P)-bd_dom_sf"/>
</dbReference>
<dbReference type="AlphaFoldDB" id="B8J6S2"/>
<dbReference type="Proteomes" id="UP000007089">
    <property type="component" value="Chromosome"/>
</dbReference>
<dbReference type="SUPFAM" id="SSF55347">
    <property type="entry name" value="Glyceraldehyde-3-phosphate dehydrogenase-like, C-terminal domain"/>
    <property type="match status" value="1"/>
</dbReference>
<dbReference type="GO" id="GO:0051287">
    <property type="term" value="F:NAD binding"/>
    <property type="evidence" value="ECO:0007669"/>
    <property type="project" value="InterPro"/>
</dbReference>
<dbReference type="NCBIfam" id="NF011456">
    <property type="entry name" value="PRK14874.1"/>
    <property type="match status" value="1"/>
</dbReference>
<evidence type="ECO:0000313" key="3">
    <source>
        <dbReference type="EMBL" id="ACL67044.1"/>
    </source>
</evidence>
<dbReference type="GO" id="GO:0008652">
    <property type="term" value="P:amino acid biosynthetic process"/>
    <property type="evidence" value="ECO:0007669"/>
    <property type="project" value="InterPro"/>
</dbReference>
<evidence type="ECO:0000256" key="1">
    <source>
        <dbReference type="ARBA" id="ARBA00010584"/>
    </source>
</evidence>
<dbReference type="PANTHER" id="PTHR46278">
    <property type="entry name" value="DEHYDROGENASE, PUTATIVE-RELATED"/>
    <property type="match status" value="1"/>
</dbReference>
<dbReference type="RefSeq" id="WP_015934812.1">
    <property type="nucleotide sequence ID" value="NC_011891.1"/>
</dbReference>
<dbReference type="PIRSF" id="PIRSF000148">
    <property type="entry name" value="ASA_dh"/>
    <property type="match status" value="1"/>
</dbReference>
<name>B8J6S2_ANAD2</name>
<comment type="similarity">
    <text evidence="1">Belongs to the aspartate-semialdehyde dehydrogenase family.</text>
</comment>
<dbReference type="EMBL" id="CP001359">
    <property type="protein sequence ID" value="ACL67044.1"/>
    <property type="molecule type" value="Genomic_DNA"/>
</dbReference>
<feature type="domain" description="Semialdehyde dehydrogenase NAD-binding" evidence="2">
    <location>
        <begin position="6"/>
        <end position="121"/>
    </location>
</feature>
<dbReference type="EC" id="1.2.1.11" evidence="3"/>
<dbReference type="SUPFAM" id="SSF51735">
    <property type="entry name" value="NAD(P)-binding Rossmann-fold domains"/>
    <property type="match status" value="1"/>
</dbReference>
<dbReference type="InterPro" id="IPR000534">
    <property type="entry name" value="Semialdehyde_DH_NAD-bd"/>
</dbReference>